<feature type="transmembrane region" description="Helical" evidence="8">
    <location>
        <begin position="329"/>
        <end position="359"/>
    </location>
</feature>
<comment type="caution">
    <text evidence="11">The sequence shown here is derived from an EMBL/GenBank/DDBJ whole genome shotgun (WGS) entry which is preliminary data.</text>
</comment>
<dbReference type="Pfam" id="PF11412">
    <property type="entry name" value="DsbD_N"/>
    <property type="match status" value="1"/>
</dbReference>
<dbReference type="NCBIfam" id="NF001419">
    <property type="entry name" value="PRK00293.1"/>
    <property type="match status" value="1"/>
</dbReference>
<evidence type="ECO:0000313" key="11">
    <source>
        <dbReference type="EMBL" id="ROO27447.1"/>
    </source>
</evidence>
<reference evidence="11 12" key="1">
    <citation type="submission" date="2013-10" db="EMBL/GenBank/DDBJ databases">
        <title>Salinisphaera japonica YTM-1 Genome Sequencing.</title>
        <authorList>
            <person name="Lai Q."/>
            <person name="Li C."/>
            <person name="Shao Z."/>
        </authorList>
    </citation>
    <scope>NUCLEOTIDE SEQUENCE [LARGE SCALE GENOMIC DNA]</scope>
    <source>
        <strain evidence="11 12">YTM-1</strain>
    </source>
</reference>
<comment type="subcellular location">
    <subcellularLocation>
        <location evidence="1">Cell membrane</location>
        <topology evidence="1">Multi-pass membrane protein</topology>
    </subcellularLocation>
</comment>
<dbReference type="Pfam" id="PF13899">
    <property type="entry name" value="Thioredoxin_7"/>
    <property type="match status" value="1"/>
</dbReference>
<sequence length="621" mass="64878">MARLMVAADNKRGLRWLPRLALTALLCLVAVMAWAQQPDLLPVDEAFVPHAERVDSDHVAVRWQIANGYYLYRHAFDFALAGADQTQLGEPIIPAGSKHEDAYFGPVETYRRSVTVRLPVAGDRKDVRRIEVQYQGCADAGLCYPPQTRTLPIAAPGEAAPADPGPPAADGLPPPEDASATGRSGPDIAPTAPADNAVDTLAGRLANAPALTTLALFTLLGLGLSLTPCILPMIPIVAGLIGSRDVSRGRAVTLTLAYVLAMAAAYAVFGVVAGYFGANLQAALQRPWVLWPFAGLFILLGTASFGWFDFQMPGRWQGALSRLGQGQRGLAGAAVLGFAAALIAGPCLAPPLAGALLYISSSGDLLLGGAALFCLGLGMGLPLIGLAAFGATVLPRAGRWMQDVRVFFGVMLIAVGLWLALRLAAPVVALAAWGSLALIYGCYLTTRASDGTTGTVVRRLVCGLLFGYAALAGLGWAVGDGRPTQPLAGLAGTGASTTGQARAQFKRVTDATGLANALAAAKDRGQPALVDVYADWCVECVQMKNGLFQVPGVRAALDDVAAIELDITAYTKDQRALLARLDVFGPPTVLFYSRDGSARDDLKSVGTLDEDALVARLAAIK</sequence>
<dbReference type="AlphaFoldDB" id="A0A423PPD6"/>
<dbReference type="PROSITE" id="PS51352">
    <property type="entry name" value="THIOREDOXIN_2"/>
    <property type="match status" value="1"/>
</dbReference>
<evidence type="ECO:0000256" key="5">
    <source>
        <dbReference type="ARBA" id="ARBA00022989"/>
    </source>
</evidence>
<evidence type="ECO:0000313" key="12">
    <source>
        <dbReference type="Proteomes" id="UP000285310"/>
    </source>
</evidence>
<keyword evidence="3 8" id="KW-0812">Transmembrane</keyword>
<feature type="transmembrane region" description="Helical" evidence="8">
    <location>
        <begin position="427"/>
        <end position="444"/>
    </location>
</feature>
<dbReference type="InterPro" id="IPR028250">
    <property type="entry name" value="DsbDN"/>
</dbReference>
<keyword evidence="2" id="KW-1003">Cell membrane</keyword>
<dbReference type="InterPro" id="IPR036249">
    <property type="entry name" value="Thioredoxin-like_sf"/>
</dbReference>
<evidence type="ECO:0000256" key="7">
    <source>
        <dbReference type="SAM" id="MobiDB-lite"/>
    </source>
</evidence>
<feature type="compositionally biased region" description="Pro residues" evidence="7">
    <location>
        <begin position="163"/>
        <end position="176"/>
    </location>
</feature>
<feature type="transmembrane region" description="Helical" evidence="8">
    <location>
        <begin position="253"/>
        <end position="276"/>
    </location>
</feature>
<dbReference type="GO" id="GO:0045454">
    <property type="term" value="P:cell redox homeostasis"/>
    <property type="evidence" value="ECO:0007669"/>
    <property type="project" value="TreeGrafter"/>
</dbReference>
<feature type="transmembrane region" description="Helical" evidence="8">
    <location>
        <begin position="214"/>
        <end position="241"/>
    </location>
</feature>
<dbReference type="InParanoid" id="A0A423PPD6"/>
<dbReference type="SUPFAM" id="SSF52833">
    <property type="entry name" value="Thioredoxin-like"/>
    <property type="match status" value="1"/>
</dbReference>
<evidence type="ECO:0000259" key="10">
    <source>
        <dbReference type="PROSITE" id="PS51352"/>
    </source>
</evidence>
<accession>A0A423PPD6</accession>
<feature type="transmembrane region" description="Helical" evidence="8">
    <location>
        <begin position="365"/>
        <end position="392"/>
    </location>
</feature>
<organism evidence="11 12">
    <name type="scientific">Salinisphaera japonica YTM-1</name>
    <dbReference type="NCBI Taxonomy" id="1209778"/>
    <lineage>
        <taxon>Bacteria</taxon>
        <taxon>Pseudomonadati</taxon>
        <taxon>Pseudomonadota</taxon>
        <taxon>Gammaproteobacteria</taxon>
        <taxon>Salinisphaerales</taxon>
        <taxon>Salinisphaeraceae</taxon>
        <taxon>Salinisphaera</taxon>
    </lineage>
</organism>
<feature type="transmembrane region" description="Helical" evidence="8">
    <location>
        <begin position="288"/>
        <end position="308"/>
    </location>
</feature>
<dbReference type="GO" id="GO:0015035">
    <property type="term" value="F:protein-disulfide reductase activity"/>
    <property type="evidence" value="ECO:0007669"/>
    <property type="project" value="TreeGrafter"/>
</dbReference>
<proteinExistence type="predicted"/>
<protein>
    <submittedName>
        <fullName evidence="11">Thiol:disulfide interchange protein</fullName>
    </submittedName>
</protein>
<dbReference type="PANTHER" id="PTHR32234:SF0">
    <property type="entry name" value="THIOL:DISULFIDE INTERCHANGE PROTEIN DSBD"/>
    <property type="match status" value="1"/>
</dbReference>
<keyword evidence="9" id="KW-0732">Signal</keyword>
<name>A0A423PPD6_9GAMM</name>
<evidence type="ECO:0000256" key="6">
    <source>
        <dbReference type="ARBA" id="ARBA00023136"/>
    </source>
</evidence>
<dbReference type="GO" id="GO:0005886">
    <property type="term" value="C:plasma membrane"/>
    <property type="evidence" value="ECO:0007669"/>
    <property type="project" value="UniProtKB-SubCell"/>
</dbReference>
<feature type="region of interest" description="Disordered" evidence="7">
    <location>
        <begin position="153"/>
        <end position="193"/>
    </location>
</feature>
<gene>
    <name evidence="11" type="ORF">SAJA_09535</name>
</gene>
<evidence type="ECO:0000256" key="2">
    <source>
        <dbReference type="ARBA" id="ARBA00022475"/>
    </source>
</evidence>
<evidence type="ECO:0000256" key="3">
    <source>
        <dbReference type="ARBA" id="ARBA00022692"/>
    </source>
</evidence>
<feature type="domain" description="Thioredoxin" evidence="10">
    <location>
        <begin position="476"/>
        <end position="621"/>
    </location>
</feature>
<dbReference type="RefSeq" id="WP_184999833.1">
    <property type="nucleotide sequence ID" value="NZ_AYKG01000027.1"/>
</dbReference>
<evidence type="ECO:0000256" key="4">
    <source>
        <dbReference type="ARBA" id="ARBA00022748"/>
    </source>
</evidence>
<dbReference type="Gene3D" id="2.60.40.1250">
    <property type="entry name" value="Thiol:disulfide interchange protein DsbD, N-terminal domain"/>
    <property type="match status" value="1"/>
</dbReference>
<dbReference type="Gene3D" id="3.40.30.10">
    <property type="entry name" value="Glutaredoxin"/>
    <property type="match status" value="1"/>
</dbReference>
<dbReference type="InterPro" id="IPR036929">
    <property type="entry name" value="DsbDN_sf"/>
</dbReference>
<feature type="chain" id="PRO_5019509812" evidence="9">
    <location>
        <begin position="36"/>
        <end position="621"/>
    </location>
</feature>
<feature type="transmembrane region" description="Helical" evidence="8">
    <location>
        <begin position="404"/>
        <end position="421"/>
    </location>
</feature>
<evidence type="ECO:0000256" key="1">
    <source>
        <dbReference type="ARBA" id="ARBA00004651"/>
    </source>
</evidence>
<keyword evidence="4" id="KW-0201">Cytochrome c-type biogenesis</keyword>
<dbReference type="Proteomes" id="UP000285310">
    <property type="component" value="Unassembled WGS sequence"/>
</dbReference>
<evidence type="ECO:0000256" key="9">
    <source>
        <dbReference type="SAM" id="SignalP"/>
    </source>
</evidence>
<dbReference type="SUPFAM" id="SSF74863">
    <property type="entry name" value="Thiol:disulfide interchange protein DsbD, N-terminal domain (DsbD-alpha)"/>
    <property type="match status" value="1"/>
</dbReference>
<dbReference type="EMBL" id="AYKG01000027">
    <property type="protein sequence ID" value="ROO27447.1"/>
    <property type="molecule type" value="Genomic_DNA"/>
</dbReference>
<dbReference type="GO" id="GO:0017004">
    <property type="term" value="P:cytochrome complex assembly"/>
    <property type="evidence" value="ECO:0007669"/>
    <property type="project" value="UniProtKB-KW"/>
</dbReference>
<dbReference type="PANTHER" id="PTHR32234">
    <property type="entry name" value="THIOL:DISULFIDE INTERCHANGE PROTEIN DSBD"/>
    <property type="match status" value="1"/>
</dbReference>
<dbReference type="Pfam" id="PF02683">
    <property type="entry name" value="DsbD_TM"/>
    <property type="match status" value="1"/>
</dbReference>
<feature type="transmembrane region" description="Helical" evidence="8">
    <location>
        <begin position="456"/>
        <end position="478"/>
    </location>
</feature>
<keyword evidence="5 8" id="KW-1133">Transmembrane helix</keyword>
<keyword evidence="6 8" id="KW-0472">Membrane</keyword>
<keyword evidence="12" id="KW-1185">Reference proteome</keyword>
<dbReference type="FunCoup" id="A0A423PPD6">
    <property type="interactions" value="102"/>
</dbReference>
<feature type="signal peptide" evidence="9">
    <location>
        <begin position="1"/>
        <end position="35"/>
    </location>
</feature>
<dbReference type="InterPro" id="IPR003834">
    <property type="entry name" value="Cyt_c_assmbl_TM_dom"/>
</dbReference>
<evidence type="ECO:0000256" key="8">
    <source>
        <dbReference type="SAM" id="Phobius"/>
    </source>
</evidence>
<dbReference type="InterPro" id="IPR013766">
    <property type="entry name" value="Thioredoxin_domain"/>
</dbReference>